<dbReference type="InterPro" id="IPR038610">
    <property type="entry name" value="FliK-like_C_sf"/>
</dbReference>
<keyword evidence="4" id="KW-0966">Cell projection</keyword>
<evidence type="ECO:0000259" key="3">
    <source>
        <dbReference type="Pfam" id="PF02120"/>
    </source>
</evidence>
<evidence type="ECO:0000256" key="1">
    <source>
        <dbReference type="SAM" id="Coils"/>
    </source>
</evidence>
<feature type="region of interest" description="Disordered" evidence="2">
    <location>
        <begin position="35"/>
        <end position="59"/>
    </location>
</feature>
<feature type="compositionally biased region" description="Low complexity" evidence="2">
    <location>
        <begin position="447"/>
        <end position="456"/>
    </location>
</feature>
<feature type="coiled-coil region" evidence="1">
    <location>
        <begin position="390"/>
        <end position="417"/>
    </location>
</feature>
<name>A0A940NT00_9BACI</name>
<dbReference type="InterPro" id="IPR021136">
    <property type="entry name" value="Flagellar_hook_control-like_C"/>
</dbReference>
<evidence type="ECO:0000313" key="5">
    <source>
        <dbReference type="Proteomes" id="UP000682134"/>
    </source>
</evidence>
<keyword evidence="1" id="KW-0175">Coiled coil</keyword>
<organism evidence="4 5">
    <name type="scientific">Gottfriedia endophytica</name>
    <dbReference type="NCBI Taxonomy" id="2820819"/>
    <lineage>
        <taxon>Bacteria</taxon>
        <taxon>Bacillati</taxon>
        <taxon>Bacillota</taxon>
        <taxon>Bacilli</taxon>
        <taxon>Bacillales</taxon>
        <taxon>Bacillaceae</taxon>
        <taxon>Gottfriedia</taxon>
    </lineage>
</organism>
<feature type="compositionally biased region" description="Basic and acidic residues" evidence="2">
    <location>
        <begin position="437"/>
        <end position="446"/>
    </location>
</feature>
<feature type="domain" description="Flagellar hook-length control protein-like C-terminal" evidence="3">
    <location>
        <begin position="357"/>
        <end position="426"/>
    </location>
</feature>
<comment type="caution">
    <text evidence="4">The sequence shown here is derived from an EMBL/GenBank/DDBJ whole genome shotgun (WGS) entry which is preliminary data.</text>
</comment>
<dbReference type="AlphaFoldDB" id="A0A940NT00"/>
<dbReference type="CDD" id="cd17470">
    <property type="entry name" value="T3SS_Flik_C"/>
    <property type="match status" value="1"/>
</dbReference>
<feature type="compositionally biased region" description="Polar residues" evidence="2">
    <location>
        <begin position="39"/>
        <end position="54"/>
    </location>
</feature>
<sequence>MNEISKNRTIDLLPKIQKPPSQTVKRNISFEHVMKDTQSHQQVQPNDSRNTQINRENKTEIPETIVQKLEELTSNQQSDISEKIKSIVQKLGDLSSSEQSDDKQLLDALINLLQYLQNMFKQEDNTQVPKKQEISNIMENKGDIKSVVNLQEATGNKNLLNYLLLKLNSNTQNTGDLQNSKTASKSQEVVNNTDIDKLIQQLEQLLNNNEKSQVVQKNDFKLDQGANQEDNKKVDFSLDKLGQILEQVGVNKDQVSEITTKVEALLTNSKLPELKNQSTISNSQTNEISIETSLDLPTKKVESKSTDQNFLNGNQLQQSNIKQFALFVGKSNSNQTTTQFVKDFQNIISKAAFSNDLTQQKLFIKLFPENLGRVTIELVKNSQGMMATIIASTHEAKELLQSNLDSLKQAMQSSNLQLEKIDLYQSLQSDRSSYLNQERRQEKQDNQGKSNQQSNQSKEDETTSFLDELMKVSI</sequence>
<evidence type="ECO:0000256" key="2">
    <source>
        <dbReference type="SAM" id="MobiDB-lite"/>
    </source>
</evidence>
<keyword evidence="4" id="KW-0969">Cilium</keyword>
<gene>
    <name evidence="4" type="ORF">J5Y03_13715</name>
</gene>
<dbReference type="RefSeq" id="WP_209406580.1">
    <property type="nucleotide sequence ID" value="NZ_JAGIYQ010000009.1"/>
</dbReference>
<dbReference type="Pfam" id="PF02120">
    <property type="entry name" value="Flg_hook"/>
    <property type="match status" value="1"/>
</dbReference>
<accession>A0A940NT00</accession>
<dbReference type="Gene3D" id="3.30.750.140">
    <property type="match status" value="1"/>
</dbReference>
<evidence type="ECO:0000313" key="4">
    <source>
        <dbReference type="EMBL" id="MBP0726236.1"/>
    </source>
</evidence>
<proteinExistence type="predicted"/>
<keyword evidence="4" id="KW-0282">Flagellum</keyword>
<dbReference type="Proteomes" id="UP000682134">
    <property type="component" value="Unassembled WGS sequence"/>
</dbReference>
<dbReference type="EMBL" id="JAGIYQ010000009">
    <property type="protein sequence ID" value="MBP0726236.1"/>
    <property type="molecule type" value="Genomic_DNA"/>
</dbReference>
<keyword evidence="5" id="KW-1185">Reference proteome</keyword>
<feature type="region of interest" description="Disordered" evidence="2">
    <location>
        <begin position="432"/>
        <end position="467"/>
    </location>
</feature>
<reference evidence="4" key="1">
    <citation type="submission" date="2021-04" db="EMBL/GenBank/DDBJ databases">
        <title>Genome seq and assembly of Bacillus sp.</title>
        <authorList>
            <person name="Chhetri G."/>
        </authorList>
    </citation>
    <scope>NUCLEOTIDE SEQUENCE</scope>
    <source>
        <strain evidence="4">RG28</strain>
    </source>
</reference>
<protein>
    <submittedName>
        <fullName evidence="4">Flagellar hook-length control protein FliK</fullName>
    </submittedName>
</protein>